<dbReference type="PANTHER" id="PTHR12300:SF117">
    <property type="entry name" value="LP05237P-RELATED"/>
    <property type="match status" value="1"/>
</dbReference>
<evidence type="ECO:0000313" key="3">
    <source>
        <dbReference type="Proteomes" id="UP000499080"/>
    </source>
</evidence>
<dbReference type="OrthoDB" id="6430130at2759"/>
<comment type="caution">
    <text evidence="2">The sequence shown here is derived from an EMBL/GenBank/DDBJ whole genome shotgun (WGS) entry which is preliminary data.</text>
</comment>
<feature type="transmembrane region" description="Helical" evidence="1">
    <location>
        <begin position="39"/>
        <end position="63"/>
    </location>
</feature>
<name>A0A4Y2CRP8_ARAVE</name>
<evidence type="ECO:0000256" key="1">
    <source>
        <dbReference type="RuleBase" id="RU362006"/>
    </source>
</evidence>
<protein>
    <recommendedName>
        <fullName evidence="1">Receptor expression-enhancing protein</fullName>
    </recommendedName>
</protein>
<keyword evidence="3" id="KW-1185">Reference proteome</keyword>
<reference evidence="2 3" key="1">
    <citation type="journal article" date="2019" name="Sci. Rep.">
        <title>Orb-weaving spider Araneus ventricosus genome elucidates the spidroin gene catalogue.</title>
        <authorList>
            <person name="Kono N."/>
            <person name="Nakamura H."/>
            <person name="Ohtoshi R."/>
            <person name="Moran D.A.P."/>
            <person name="Shinohara A."/>
            <person name="Yoshida Y."/>
            <person name="Fujiwara M."/>
            <person name="Mori M."/>
            <person name="Tomita M."/>
            <person name="Arakawa K."/>
        </authorList>
    </citation>
    <scope>NUCLEOTIDE SEQUENCE [LARGE SCALE GENOMIC DNA]</scope>
</reference>
<dbReference type="GO" id="GO:0071786">
    <property type="term" value="P:endoplasmic reticulum tubular network organization"/>
    <property type="evidence" value="ECO:0007669"/>
    <property type="project" value="TreeGrafter"/>
</dbReference>
<dbReference type="EMBL" id="BGPR01000230">
    <property type="protein sequence ID" value="GBM06544.1"/>
    <property type="molecule type" value="Genomic_DNA"/>
</dbReference>
<dbReference type="PANTHER" id="PTHR12300">
    <property type="entry name" value="HVA22-LIKE PROTEINS"/>
    <property type="match status" value="1"/>
</dbReference>
<keyword evidence="1" id="KW-0472">Membrane</keyword>
<proteinExistence type="inferred from homology"/>
<keyword evidence="1" id="KW-0812">Transmembrane</keyword>
<organism evidence="2 3">
    <name type="scientific">Araneus ventricosus</name>
    <name type="common">Orbweaver spider</name>
    <name type="synonym">Epeira ventricosa</name>
    <dbReference type="NCBI Taxonomy" id="182803"/>
    <lineage>
        <taxon>Eukaryota</taxon>
        <taxon>Metazoa</taxon>
        <taxon>Ecdysozoa</taxon>
        <taxon>Arthropoda</taxon>
        <taxon>Chelicerata</taxon>
        <taxon>Arachnida</taxon>
        <taxon>Araneae</taxon>
        <taxon>Araneomorphae</taxon>
        <taxon>Entelegynae</taxon>
        <taxon>Araneoidea</taxon>
        <taxon>Araneidae</taxon>
        <taxon>Araneus</taxon>
    </lineage>
</organism>
<accession>A0A4Y2CRP8</accession>
<dbReference type="GO" id="GO:0071782">
    <property type="term" value="C:endoplasmic reticulum tubular network"/>
    <property type="evidence" value="ECO:0007669"/>
    <property type="project" value="TreeGrafter"/>
</dbReference>
<dbReference type="InterPro" id="IPR004345">
    <property type="entry name" value="TB2_DP1_HVA22"/>
</dbReference>
<dbReference type="Pfam" id="PF03134">
    <property type="entry name" value="TB2_DP1_HVA22"/>
    <property type="match status" value="1"/>
</dbReference>
<sequence>MIPRIFLKTVIIIYGIILPVYWSHIALKTYDVKETQRWLTYWMVFVLYIKLLDWVDGLVRIWLPFYNEISLLILLWLLDSELNGSIFLYNFYLKPFLSSCEIEIGSSMHKIGNLESWLEDVIEFNEIFLLV</sequence>
<feature type="transmembrane region" description="Helical" evidence="1">
    <location>
        <begin position="6"/>
        <end position="27"/>
    </location>
</feature>
<evidence type="ECO:0000313" key="2">
    <source>
        <dbReference type="EMBL" id="GBM06544.1"/>
    </source>
</evidence>
<feature type="transmembrane region" description="Helical" evidence="1">
    <location>
        <begin position="69"/>
        <end position="89"/>
    </location>
</feature>
<comment type="similarity">
    <text evidence="1">Belongs to the DP1 family.</text>
</comment>
<dbReference type="AlphaFoldDB" id="A0A4Y2CRP8"/>
<comment type="subcellular location">
    <subcellularLocation>
        <location evidence="1">Membrane</location>
        <topology evidence="1">Multi-pass membrane protein</topology>
    </subcellularLocation>
</comment>
<gene>
    <name evidence="2" type="ORF">AVEN_150377_1</name>
</gene>
<keyword evidence="1" id="KW-1133">Transmembrane helix</keyword>
<dbReference type="GO" id="GO:0016020">
    <property type="term" value="C:membrane"/>
    <property type="evidence" value="ECO:0007669"/>
    <property type="project" value="UniProtKB-SubCell"/>
</dbReference>
<dbReference type="Proteomes" id="UP000499080">
    <property type="component" value="Unassembled WGS sequence"/>
</dbReference>